<feature type="region of interest" description="Disordered" evidence="1">
    <location>
        <begin position="1"/>
        <end position="131"/>
    </location>
</feature>
<evidence type="ECO:0000313" key="2">
    <source>
        <dbReference type="EMBL" id="NYF53920.1"/>
    </source>
</evidence>
<proteinExistence type="predicted"/>
<feature type="compositionally biased region" description="Polar residues" evidence="1">
    <location>
        <begin position="82"/>
        <end position="105"/>
    </location>
</feature>
<feature type="compositionally biased region" description="Polar residues" evidence="1">
    <location>
        <begin position="113"/>
        <end position="125"/>
    </location>
</feature>
<accession>A0A7Y9NQW8</accession>
<organism evidence="2 3">
    <name type="scientific">Tunturiibacter lichenicola</name>
    <dbReference type="NCBI Taxonomy" id="2051959"/>
    <lineage>
        <taxon>Bacteria</taxon>
        <taxon>Pseudomonadati</taxon>
        <taxon>Acidobacteriota</taxon>
        <taxon>Terriglobia</taxon>
        <taxon>Terriglobales</taxon>
        <taxon>Acidobacteriaceae</taxon>
        <taxon>Tunturiibacter</taxon>
    </lineage>
</organism>
<gene>
    <name evidence="2" type="ORF">HDF12_004319</name>
</gene>
<reference evidence="2 3" key="1">
    <citation type="submission" date="2020-07" db="EMBL/GenBank/DDBJ databases">
        <title>Genomic Encyclopedia of Type Strains, Phase IV (KMG-V): Genome sequencing to study the core and pangenomes of soil and plant-associated prokaryotes.</title>
        <authorList>
            <person name="Whitman W."/>
        </authorList>
    </citation>
    <scope>NUCLEOTIDE SEQUENCE [LARGE SCALE GENOMIC DNA]</scope>
    <source>
        <strain evidence="2 3">M8UP30</strain>
    </source>
</reference>
<sequence>MSMEVHLTSKPIPVVAATQDAKSNQKPTHLPPFKIVSPSSVGTKGSSRGTISQSNQTPPLVSEKCKQSSVSGGRGERADIVGTNTEPVPSLNSASIATMASATENSETHQPEMLQSENDSESTSEGPPGDEVVQEAALETQITELWSSHERKNNALRRNRGELATLRNSLGERLFELKQLHARPGRSGRWAAFLRRENIPRATANRYVERWKVSIDPKPEKRLTESFTSPSNEEITQMVRKLKPKLNRRLTSPESVALFMIELAAALQPPKSAA</sequence>
<name>A0A7Y9NQW8_9BACT</name>
<protein>
    <submittedName>
        <fullName evidence="2">Uncharacterized protein</fullName>
    </submittedName>
</protein>
<dbReference type="Proteomes" id="UP000534186">
    <property type="component" value="Unassembled WGS sequence"/>
</dbReference>
<dbReference type="EMBL" id="JACCCV010000002">
    <property type="protein sequence ID" value="NYF53920.1"/>
    <property type="molecule type" value="Genomic_DNA"/>
</dbReference>
<feature type="compositionally biased region" description="Polar residues" evidence="1">
    <location>
        <begin position="37"/>
        <end position="59"/>
    </location>
</feature>
<comment type="caution">
    <text evidence="2">The sequence shown here is derived from an EMBL/GenBank/DDBJ whole genome shotgun (WGS) entry which is preliminary data.</text>
</comment>
<evidence type="ECO:0000313" key="3">
    <source>
        <dbReference type="Proteomes" id="UP000534186"/>
    </source>
</evidence>
<evidence type="ECO:0000256" key="1">
    <source>
        <dbReference type="SAM" id="MobiDB-lite"/>
    </source>
</evidence>
<dbReference type="AlphaFoldDB" id="A0A7Y9NQW8"/>